<dbReference type="Pfam" id="PF24879">
    <property type="entry name" value="DUF7737"/>
    <property type="match status" value="1"/>
</dbReference>
<reference evidence="3" key="1">
    <citation type="submission" date="2021-01" db="EMBL/GenBank/DDBJ databases">
        <title>Whole genome shotgun sequence of Virgisporangium aliadipatigenens NBRC 105644.</title>
        <authorList>
            <person name="Komaki H."/>
            <person name="Tamura T."/>
        </authorList>
    </citation>
    <scope>NUCLEOTIDE SEQUENCE</scope>
    <source>
        <strain evidence="3">NBRC 105644</strain>
    </source>
</reference>
<evidence type="ECO:0000313" key="3">
    <source>
        <dbReference type="EMBL" id="GIJ46129.1"/>
    </source>
</evidence>
<gene>
    <name evidence="3" type="ORF">Val02_30150</name>
</gene>
<dbReference type="RefSeq" id="WP_239152931.1">
    <property type="nucleotide sequence ID" value="NZ_BOPF01000009.1"/>
</dbReference>
<comment type="caution">
    <text evidence="3">The sequence shown here is derived from an EMBL/GenBank/DDBJ whole genome shotgun (WGS) entry which is preliminary data.</text>
</comment>
<dbReference type="Proteomes" id="UP000619260">
    <property type="component" value="Unassembled WGS sequence"/>
</dbReference>
<name>A0A8J3YIV8_9ACTN</name>
<feature type="domain" description="DUF7737" evidence="2">
    <location>
        <begin position="701"/>
        <end position="805"/>
    </location>
</feature>
<accession>A0A8J3YIV8</accession>
<protein>
    <recommendedName>
        <fullName evidence="5">DUF4132 domain-containing protein</fullName>
    </recommendedName>
</protein>
<dbReference type="InterPro" id="IPR056639">
    <property type="entry name" value="DUF7737"/>
</dbReference>
<dbReference type="InterPro" id="IPR025406">
    <property type="entry name" value="DUF4132"/>
</dbReference>
<evidence type="ECO:0008006" key="5">
    <source>
        <dbReference type="Google" id="ProtNLM"/>
    </source>
</evidence>
<dbReference type="EMBL" id="BOPF01000009">
    <property type="protein sequence ID" value="GIJ46129.1"/>
    <property type="molecule type" value="Genomic_DNA"/>
</dbReference>
<evidence type="ECO:0000259" key="1">
    <source>
        <dbReference type="Pfam" id="PF13569"/>
    </source>
</evidence>
<feature type="domain" description="DUF4132" evidence="1">
    <location>
        <begin position="401"/>
        <end position="576"/>
    </location>
</feature>
<keyword evidence="4" id="KW-1185">Reference proteome</keyword>
<sequence length="807" mass="88651">MALFGRLPGPIAAVSGFAAAGDMASLADELIDITVDGGGLHRYGDKILKIVHGLPQPLLEGLVLDLVQRRDAVAEPELRARLSDLVLDAAHQLSRDVSPTVAEAVLATAARFWIHQPGHQLMVSGKALIRAGRTLTDEAVAVIRRTSRDYATKDLAAFAASLTEPPLNCGEAWADRVNADVSALGAPWRALLDHAARATSARPSARWEQRGRDLLAALGEPAAGERLHDWLAPVGKPRTRPLERLRHDIDASDMFDPCNTDPLRGLIWLTALLPERPGTARLLGGLVETSLRRVAGIGPRSPKVANAAVYALSRLRSDAALGQLARLATGVTLKGTLKELNAALDARAVALGLDRDEIEELAVPTYGLVDVGRRVDVFGEASAELTVVGGSTTATWRAASGRVVKSVPAAVRAGHAEQLKEFQAAAKDIDKMLTAQSERLDRQILARRSWPFAPWRERYLDHPLVGTLARRLIWLVGDEPCGYLDGALCGPDDKPIDPAPDAAVRLWHPIGRELDEVIAWRAWLERHRVTQPFKQAHREVYLLTPAEEQTGVYSNRFAGHVLRQHQFHALAAIRGWHDRLRMMVDDDFPPPTRELPQWDLRVEFWVDGIGDEWDTDTNDSGAYLRITTDQVRFYRMNAASADPLPLTGIPPLVLSEALRDVDLFVGVASVGNDPTWQDGGPGGRFREYWASYSFGELNATAQTRRELLTRLVPRLAIADRATVESRFLVVRGDLRTYRIHLGSGNVLMSPHNQYLCIVPNRGAERGTDGVFLPFEGDRMLAVILSKALLLAGDSRITDRSITEQLRR</sequence>
<proteinExistence type="predicted"/>
<evidence type="ECO:0000313" key="4">
    <source>
        <dbReference type="Proteomes" id="UP000619260"/>
    </source>
</evidence>
<dbReference type="AlphaFoldDB" id="A0A8J3YIV8"/>
<organism evidence="3 4">
    <name type="scientific">Virgisporangium aliadipatigenens</name>
    <dbReference type="NCBI Taxonomy" id="741659"/>
    <lineage>
        <taxon>Bacteria</taxon>
        <taxon>Bacillati</taxon>
        <taxon>Actinomycetota</taxon>
        <taxon>Actinomycetes</taxon>
        <taxon>Micromonosporales</taxon>
        <taxon>Micromonosporaceae</taxon>
        <taxon>Virgisporangium</taxon>
    </lineage>
</organism>
<evidence type="ECO:0000259" key="2">
    <source>
        <dbReference type="Pfam" id="PF24879"/>
    </source>
</evidence>
<dbReference type="Pfam" id="PF13569">
    <property type="entry name" value="DUF4132"/>
    <property type="match status" value="1"/>
</dbReference>